<dbReference type="InterPro" id="IPR000297">
    <property type="entry name" value="PPIase_PpiC"/>
</dbReference>
<evidence type="ECO:0000256" key="7">
    <source>
        <dbReference type="ARBA" id="ARBA00031484"/>
    </source>
</evidence>
<evidence type="ECO:0000256" key="4">
    <source>
        <dbReference type="ARBA" id="ARBA00018370"/>
    </source>
</evidence>
<dbReference type="EC" id="5.2.1.8" evidence="3"/>
<comment type="similarity">
    <text evidence="2">Belongs to the PpiC/parvulin rotamase family.</text>
</comment>
<evidence type="ECO:0000256" key="1">
    <source>
        <dbReference type="ARBA" id="ARBA00000971"/>
    </source>
</evidence>
<feature type="chain" id="PRO_5012760013" description="Parvulin-like PPIase" evidence="9">
    <location>
        <begin position="24"/>
        <end position="284"/>
    </location>
</feature>
<feature type="domain" description="PpiC" evidence="10">
    <location>
        <begin position="136"/>
        <end position="225"/>
    </location>
</feature>
<evidence type="ECO:0000259" key="10">
    <source>
        <dbReference type="PROSITE" id="PS50198"/>
    </source>
</evidence>
<dbReference type="SUPFAM" id="SSF54534">
    <property type="entry name" value="FKBP-like"/>
    <property type="match status" value="1"/>
</dbReference>
<dbReference type="PANTHER" id="PTHR47245">
    <property type="entry name" value="PEPTIDYLPROLYL ISOMERASE"/>
    <property type="match status" value="1"/>
</dbReference>
<dbReference type="OrthoDB" id="14196at2"/>
<organism evidence="11 12">
    <name type="scientific">Octadecabacter ascidiaceicola</name>
    <dbReference type="NCBI Taxonomy" id="1655543"/>
    <lineage>
        <taxon>Bacteria</taxon>
        <taxon>Pseudomonadati</taxon>
        <taxon>Pseudomonadota</taxon>
        <taxon>Alphaproteobacteria</taxon>
        <taxon>Rhodobacterales</taxon>
        <taxon>Roseobacteraceae</taxon>
        <taxon>Octadecabacter</taxon>
    </lineage>
</organism>
<comment type="catalytic activity">
    <reaction evidence="1">
        <text>[protein]-peptidylproline (omega=180) = [protein]-peptidylproline (omega=0)</text>
        <dbReference type="Rhea" id="RHEA:16237"/>
        <dbReference type="Rhea" id="RHEA-COMP:10747"/>
        <dbReference type="Rhea" id="RHEA-COMP:10748"/>
        <dbReference type="ChEBI" id="CHEBI:83833"/>
        <dbReference type="ChEBI" id="CHEBI:83834"/>
        <dbReference type="EC" id="5.2.1.8"/>
    </reaction>
</comment>
<dbReference type="InterPro" id="IPR046357">
    <property type="entry name" value="PPIase_dom_sf"/>
</dbReference>
<sequence length="284" mass="30892">MLFRTKLLASAAIFSLSATFAYADGHGDMSAETVVASVNGSEITLGQLIMLRSQLPAQYQQLPDDVVFNGLVEQLVNQQLLADTLEVEPKRVGIALANETRSLRAGEVVNSITSTPVTDEEIQAAYYARFEGVEPDTEFNASHILVETEEEANEIKSLIDDGADFAETAQERSTGPSGPSGGELGWFGAGMMVPEFEAAVMALETGEVSAPVQTQFGWHVVQLNETRQTELPTIDDLRSELTSEIQQETLNAMITSLTETAEITLPEEGQFDFSILQNLELLED</sequence>
<evidence type="ECO:0000256" key="6">
    <source>
        <dbReference type="ARBA" id="ARBA00030642"/>
    </source>
</evidence>
<dbReference type="PROSITE" id="PS50198">
    <property type="entry name" value="PPIC_PPIASE_2"/>
    <property type="match status" value="1"/>
</dbReference>
<dbReference type="RefSeq" id="WP_093996877.1">
    <property type="nucleotide sequence ID" value="NZ_FXYD01000004.1"/>
</dbReference>
<feature type="signal peptide" evidence="9">
    <location>
        <begin position="1"/>
        <end position="23"/>
    </location>
</feature>
<name>A0A238KEX8_9RHOB</name>
<reference evidence="12" key="1">
    <citation type="submission" date="2017-05" db="EMBL/GenBank/DDBJ databases">
        <authorList>
            <person name="Rodrigo-Torres L."/>
            <person name="Arahal R. D."/>
            <person name="Lucena T."/>
        </authorList>
    </citation>
    <scope>NUCLEOTIDE SEQUENCE [LARGE SCALE GENOMIC DNA]</scope>
    <source>
        <strain evidence="12">CECT 8868</strain>
    </source>
</reference>
<dbReference type="Gene3D" id="3.10.50.40">
    <property type="match status" value="1"/>
</dbReference>
<evidence type="ECO:0000256" key="2">
    <source>
        <dbReference type="ARBA" id="ARBA00007656"/>
    </source>
</evidence>
<dbReference type="InterPro" id="IPR027304">
    <property type="entry name" value="Trigger_fact/SurA_dom_sf"/>
</dbReference>
<dbReference type="AlphaFoldDB" id="A0A238KEX8"/>
<keyword evidence="12" id="KW-1185">Reference proteome</keyword>
<keyword evidence="8 11" id="KW-0413">Isomerase</keyword>
<evidence type="ECO:0000256" key="9">
    <source>
        <dbReference type="SAM" id="SignalP"/>
    </source>
</evidence>
<accession>A0A238KEX8</accession>
<evidence type="ECO:0000313" key="12">
    <source>
        <dbReference type="Proteomes" id="UP000203464"/>
    </source>
</evidence>
<evidence type="ECO:0000256" key="3">
    <source>
        <dbReference type="ARBA" id="ARBA00013194"/>
    </source>
</evidence>
<dbReference type="InterPro" id="IPR050245">
    <property type="entry name" value="PrsA_foldase"/>
</dbReference>
<keyword evidence="9" id="KW-0732">Signal</keyword>
<evidence type="ECO:0000256" key="5">
    <source>
        <dbReference type="ARBA" id="ARBA00023110"/>
    </source>
</evidence>
<evidence type="ECO:0000313" key="11">
    <source>
        <dbReference type="EMBL" id="SMX41351.1"/>
    </source>
</evidence>
<dbReference type="SUPFAM" id="SSF109998">
    <property type="entry name" value="Triger factor/SurA peptide-binding domain-like"/>
    <property type="match status" value="1"/>
</dbReference>
<dbReference type="GO" id="GO:0003755">
    <property type="term" value="F:peptidyl-prolyl cis-trans isomerase activity"/>
    <property type="evidence" value="ECO:0007669"/>
    <property type="project" value="UniProtKB-KW"/>
</dbReference>
<dbReference type="PANTHER" id="PTHR47245:SF2">
    <property type="entry name" value="PEPTIDYL-PROLYL CIS-TRANS ISOMERASE HP_0175-RELATED"/>
    <property type="match status" value="1"/>
</dbReference>
<dbReference type="EMBL" id="FXYD01000004">
    <property type="protein sequence ID" value="SMX41351.1"/>
    <property type="molecule type" value="Genomic_DNA"/>
</dbReference>
<proteinExistence type="inferred from homology"/>
<keyword evidence="5 8" id="KW-0697">Rotamase</keyword>
<protein>
    <recommendedName>
        <fullName evidence="4">Parvulin-like PPIase</fullName>
        <ecNumber evidence="3">5.2.1.8</ecNumber>
    </recommendedName>
    <alternativeName>
        <fullName evidence="6">Peptidyl-prolyl cis-trans isomerase plp</fullName>
    </alternativeName>
    <alternativeName>
        <fullName evidence="7">Rotamase plp</fullName>
    </alternativeName>
</protein>
<gene>
    <name evidence="11" type="ORF">OCA8868_02486</name>
</gene>
<dbReference type="Pfam" id="PF00639">
    <property type="entry name" value="Rotamase"/>
    <property type="match status" value="1"/>
</dbReference>
<dbReference type="Proteomes" id="UP000203464">
    <property type="component" value="Unassembled WGS sequence"/>
</dbReference>
<evidence type="ECO:0000256" key="8">
    <source>
        <dbReference type="PROSITE-ProRule" id="PRU00278"/>
    </source>
</evidence>